<accession>A0A0G0LRS6</accession>
<comment type="caution">
    <text evidence="1">The sequence shown here is derived from an EMBL/GenBank/DDBJ whole genome shotgun (WGS) entry which is preliminary data.</text>
</comment>
<organism evidence="1 2">
    <name type="scientific">Berkelbacteria bacterium GW2011_GWA1_39_10</name>
    <dbReference type="NCBI Taxonomy" id="1618332"/>
    <lineage>
        <taxon>Bacteria</taxon>
        <taxon>Candidatus Berkelbacteria</taxon>
    </lineage>
</organism>
<proteinExistence type="predicted"/>
<dbReference type="Proteomes" id="UP000033862">
    <property type="component" value="Unassembled WGS sequence"/>
</dbReference>
<evidence type="ECO:0000313" key="1">
    <source>
        <dbReference type="EMBL" id="KKQ90670.1"/>
    </source>
</evidence>
<gene>
    <name evidence="1" type="ORF">UT15_C0007G0002</name>
</gene>
<dbReference type="AlphaFoldDB" id="A0A0G0LRS6"/>
<dbReference type="EMBL" id="LBVS01000007">
    <property type="protein sequence ID" value="KKQ90670.1"/>
    <property type="molecule type" value="Genomic_DNA"/>
</dbReference>
<reference evidence="1 2" key="1">
    <citation type="journal article" date="2015" name="Nature">
        <title>rRNA introns, odd ribosomes, and small enigmatic genomes across a large radiation of phyla.</title>
        <authorList>
            <person name="Brown C.T."/>
            <person name="Hug L.A."/>
            <person name="Thomas B.C."/>
            <person name="Sharon I."/>
            <person name="Castelle C.J."/>
            <person name="Singh A."/>
            <person name="Wilkins M.J."/>
            <person name="Williams K.H."/>
            <person name="Banfield J.F."/>
        </authorList>
    </citation>
    <scope>NUCLEOTIDE SEQUENCE [LARGE SCALE GENOMIC DNA]</scope>
</reference>
<name>A0A0G0LRS6_9BACT</name>
<protein>
    <submittedName>
        <fullName evidence="1">Uncharacterized protein</fullName>
    </submittedName>
</protein>
<dbReference type="STRING" id="1618332.UT15_C0007G0002"/>
<evidence type="ECO:0000313" key="2">
    <source>
        <dbReference type="Proteomes" id="UP000033862"/>
    </source>
</evidence>
<sequence length="156" mass="17822">MGKLIPRFLVKTGIPVHGLEHHDPQDYQNFGPDDIAGAVGALIEACKLLPDDFLRQIDMVEITWVGYFRPDYLFIIREHGNNTLTSSYWTIKDIESRFDNRQEIITIGHQLASKLIKQIRFFYERQATEKEVGSTLAEVVAAIPIEALNRPVTLIE</sequence>